<accession>A0A9Q9WTL7</accession>
<evidence type="ECO:0000313" key="3">
    <source>
        <dbReference type="RefSeq" id="XP_042589350.1"/>
    </source>
</evidence>
<name>A0A9Q9WTL7_CYPCA</name>
<dbReference type="PROSITE" id="PS50804">
    <property type="entry name" value="SCAN_BOX"/>
    <property type="match status" value="1"/>
</dbReference>
<evidence type="ECO:0000256" key="1">
    <source>
        <dbReference type="SAM" id="MobiDB-lite"/>
    </source>
</evidence>
<dbReference type="RefSeq" id="XP_042589350.1">
    <property type="nucleotide sequence ID" value="XM_042733416.1"/>
</dbReference>
<proteinExistence type="predicted"/>
<feature type="region of interest" description="Disordered" evidence="1">
    <location>
        <begin position="106"/>
        <end position="144"/>
    </location>
</feature>
<feature type="domain" description="SCAN box" evidence="2">
    <location>
        <begin position="28"/>
        <end position="99"/>
    </location>
</feature>
<dbReference type="OrthoDB" id="6077919at2759"/>
<evidence type="ECO:0000259" key="2">
    <source>
        <dbReference type="PROSITE" id="PS50804"/>
    </source>
</evidence>
<dbReference type="PANTHER" id="PTHR46888:SF1">
    <property type="entry name" value="RIBONUCLEASE H"/>
    <property type="match status" value="1"/>
</dbReference>
<dbReference type="CDD" id="cd07936">
    <property type="entry name" value="SCAN"/>
    <property type="match status" value="1"/>
</dbReference>
<dbReference type="GeneID" id="122138794"/>
<dbReference type="PANTHER" id="PTHR46888">
    <property type="entry name" value="ZINC KNUCKLE DOMAINCONTAINING PROTEIN-RELATED"/>
    <property type="match status" value="1"/>
</dbReference>
<sequence length="285" mass="31813">MDEEKAAVYADLREALLEKFNISPETYRQRFRVSSVPAGESPTETYHRLRNLYQRWIRPEEHTKEDIGEAVILEQPYDTRTWVREHEPMTGLAAAKLAQQYMNAHRGGLRTQPPRGTVRSVSDRSGAEAEKSHADHTDHAQGKKSSVGKGLICFIANSPDTKHQCVLLSCPVVTWAQAKAGLQPLPDLDTSLLQGGTKGPRKSRRQRRLEKYMGTPVSKTSVDGLHTSVVSQRGKAPLHPLPVISSPFRRIAMDIVGPLERSSAGHLYILVVSDYATRYPEAFPL</sequence>
<dbReference type="SMART" id="SM00431">
    <property type="entry name" value="SCAN"/>
    <property type="match status" value="1"/>
</dbReference>
<dbReference type="InterPro" id="IPR003309">
    <property type="entry name" value="SCAN_dom"/>
</dbReference>
<gene>
    <name evidence="3" type="primary">LOC122138794</name>
</gene>
<organism evidence="3">
    <name type="scientific">Cyprinus carpio</name>
    <name type="common">Common carp</name>
    <dbReference type="NCBI Taxonomy" id="7962"/>
    <lineage>
        <taxon>Eukaryota</taxon>
        <taxon>Metazoa</taxon>
        <taxon>Chordata</taxon>
        <taxon>Craniata</taxon>
        <taxon>Vertebrata</taxon>
        <taxon>Euteleostomi</taxon>
        <taxon>Actinopterygii</taxon>
        <taxon>Neopterygii</taxon>
        <taxon>Teleostei</taxon>
        <taxon>Ostariophysi</taxon>
        <taxon>Cypriniformes</taxon>
        <taxon>Cyprinidae</taxon>
        <taxon>Cyprininae</taxon>
        <taxon>Cyprinus</taxon>
    </lineage>
</organism>
<dbReference type="KEGG" id="ccar:122138794"/>
<protein>
    <submittedName>
        <fullName evidence="3">Uncharacterized protein LOC122138794</fullName>
    </submittedName>
</protein>
<dbReference type="Pfam" id="PF02023">
    <property type="entry name" value="SCAN"/>
    <property type="match status" value="1"/>
</dbReference>
<feature type="compositionally biased region" description="Basic and acidic residues" evidence="1">
    <location>
        <begin position="121"/>
        <end position="141"/>
    </location>
</feature>
<dbReference type="AlphaFoldDB" id="A0A9Q9WTL7"/>
<reference evidence="3" key="1">
    <citation type="submission" date="2025-08" db="UniProtKB">
        <authorList>
            <consortium name="RefSeq"/>
        </authorList>
    </citation>
    <scope>IDENTIFICATION</scope>
    <source>
        <tissue evidence="3">Muscle</tissue>
    </source>
</reference>
<dbReference type="Proteomes" id="UP001155660">
    <property type="component" value="Chromosome B11"/>
</dbReference>